<dbReference type="PANTHER" id="PTHR35480">
    <property type="entry name" value="MATERNAL EFFECT EMBRYO ARREST 22"/>
    <property type="match status" value="1"/>
</dbReference>
<dbReference type="Gramene" id="RZC43478">
    <property type="protein sequence ID" value="RZC43478"/>
    <property type="gene ID" value="C5167_036427"/>
</dbReference>
<gene>
    <name evidence="3" type="ORF">C5167_036427</name>
</gene>
<feature type="coiled-coil region" evidence="1">
    <location>
        <begin position="25"/>
        <end position="154"/>
    </location>
</feature>
<accession>A0A4Y7I7I7</accession>
<name>A0A4Y7I7I7_PAPSO</name>
<organism evidence="3 4">
    <name type="scientific">Papaver somniferum</name>
    <name type="common">Opium poppy</name>
    <dbReference type="NCBI Taxonomy" id="3469"/>
    <lineage>
        <taxon>Eukaryota</taxon>
        <taxon>Viridiplantae</taxon>
        <taxon>Streptophyta</taxon>
        <taxon>Embryophyta</taxon>
        <taxon>Tracheophyta</taxon>
        <taxon>Spermatophyta</taxon>
        <taxon>Magnoliopsida</taxon>
        <taxon>Ranunculales</taxon>
        <taxon>Papaveraceae</taxon>
        <taxon>Papaveroideae</taxon>
        <taxon>Papaver</taxon>
    </lineage>
</organism>
<sequence>MAEEPVVNPCCSVWKFQYTEVVAKRNALREAVKLLNAHINKIQAENLSISKALEEERARVEAEKQAKVKESGVRVELENEILQLKSEITSLQETAFSRGLDEELLQSQVTEGEAEIKRLKELLEKEKKRGDAEKKKAEAEKKKAAEALKLLKAETSKLDGGKQLVDNDLIQKQVSDGVAEINRLKELLAKEKKRGDVEEKKAEAEKRKALEALKLLEAEKSKLDGEKQLIDKDLIQKQVSDKVAEINRLKELLAKEKKRGDSKKKKAETEKKKALESLKLLEAEKSLIDGEKKKVDMERNRAEELKTTLEALQSEASEARIKLATERSKNEEAQRKLEAEKNKANVEKKRADSEMAKAELQKRSAEEERKKLLNEKNRSDQLSRKLEEEKKRSEELERKVQDIMYTENLEKVRPEESDRQHETEQLEERLKNQQLQKVEFVSAREVENVNSEAANANVVFLEKQLELEKKHVKHTKKVAKFEKKRNNLLQQEICRLKQDLFQFCHRVNLLDGCFSHGDEGIDASAKVAVIAFKIGRHHAVALFLFLLWAYEIPTLLKILMPCYIILQISNRLCVLDTNLKGKLSGKKSCEMCCEGENEVLKAHHTTKDGCDHVGAALALYGGSCTKPLSGISSELESVMEGSARNKSQNSAIYSTTASFSDRTLVGSQGRGDFSLTTSPKVSEENKSKGPEFPIVSDKITTLNLGVVAENKITSQNGHDNVKIDGMSPSRSRKRKRSRDTVESIKFMSDDNKLLKSIDGKLSTLHDMIVLNSNLAPAPKSIVSEDGRCQISTSEDDQYDNNHRTKRKKKLLEEQADVQQIGNKAIEMHGFVKDCTQAFSNVNQFSESVDAIRTNENDISWFENLAGVDFMKLLDLDDAADEERYRMAMERPQSPTLPEINWGYFEECEKDNCSPEQGLSSVLDKTVGNVLPSCSLNVIRMEIDSDILKSRNSESHDLSLMHPNVSSCKTKTLLMNNDGLHSATELRETSACQVMVSTAETPLVQHTSIPESTVLCASDGGSTCKIISKYIVCPDTKAESSISRIISASEACISKVSMVPKTDWVVDKILFALSMEQGLLPKERACTFFSLLLYNFSLILSTKYRNFLSEEFSVCSASFMEHMQTVMCDSETKHMLLELWEMDAVPRLIQDFLTDREVLLYNKLSHEQFASRDSGSVVTLSVNGINLGVSSNTATIEQLVIVSIGVASISAAIGDVGFVCEVSYDIIQKHKSDSHFSLTVLHVFASICGKQYFTSDGYSLMMTVIKSIVVLLEKGDERASESQPRFPQCAHCIFSEDAVPVDKVMSFLLKKLHSYYLSGGLSNSDASGAFRGEQCPEDELCLESYSDVNGISYSANDYLSLVELVSHYMSWKWTCSNTIPRLLQMLDSCVSEEFTTAVLLLLGQLRRLGDHNSGEQIGVEEDVRRTLSSFLDQNSKRKCGLPIQFAATHALIGLLSIEFEDIIQGKELPANCYSDVIRNWFSNLSEEKKSLPISLLKSANVHE</sequence>
<evidence type="ECO:0000313" key="4">
    <source>
        <dbReference type="Proteomes" id="UP000316621"/>
    </source>
</evidence>
<keyword evidence="1" id="KW-0175">Coiled coil</keyword>
<evidence type="ECO:0000256" key="2">
    <source>
        <dbReference type="SAM" id="MobiDB-lite"/>
    </source>
</evidence>
<feature type="region of interest" description="Disordered" evidence="2">
    <location>
        <begin position="716"/>
        <end position="740"/>
    </location>
</feature>
<proteinExistence type="predicted"/>
<feature type="region of interest" description="Disordered" evidence="2">
    <location>
        <begin position="670"/>
        <end position="689"/>
    </location>
</feature>
<dbReference type="EMBL" id="CM010715">
    <property type="protein sequence ID" value="RZC43478.1"/>
    <property type="molecule type" value="Genomic_DNA"/>
</dbReference>
<keyword evidence="4" id="KW-1185">Reference proteome</keyword>
<evidence type="ECO:0000313" key="3">
    <source>
        <dbReference type="EMBL" id="RZC43478.1"/>
    </source>
</evidence>
<feature type="region of interest" description="Disordered" evidence="2">
    <location>
        <begin position="254"/>
        <end position="274"/>
    </location>
</feature>
<protein>
    <recommendedName>
        <fullName evidence="5">Maternal effect embryo arrest 22</fullName>
    </recommendedName>
</protein>
<feature type="region of interest" description="Disordered" evidence="2">
    <location>
        <begin position="324"/>
        <end position="395"/>
    </location>
</feature>
<evidence type="ECO:0000256" key="1">
    <source>
        <dbReference type="SAM" id="Coils"/>
    </source>
</evidence>
<dbReference type="PANTHER" id="PTHR35480:SF1">
    <property type="entry name" value="MATERNAL EFFECT EMBRYO ARREST 22"/>
    <property type="match status" value="1"/>
</dbReference>
<dbReference type="Proteomes" id="UP000316621">
    <property type="component" value="Chromosome 1"/>
</dbReference>
<dbReference type="STRING" id="3469.A0A4Y7I7I7"/>
<dbReference type="OMA" id="CASINHI"/>
<reference evidence="3 4" key="1">
    <citation type="journal article" date="2018" name="Science">
        <title>The opium poppy genome and morphinan production.</title>
        <authorList>
            <person name="Guo L."/>
            <person name="Winzer T."/>
            <person name="Yang X."/>
            <person name="Li Y."/>
            <person name="Ning Z."/>
            <person name="He Z."/>
            <person name="Teodor R."/>
            <person name="Lu Y."/>
            <person name="Bowser T.A."/>
            <person name="Graham I.A."/>
            <person name="Ye K."/>
        </authorList>
    </citation>
    <scope>NUCLEOTIDE SEQUENCE [LARGE SCALE GENOMIC DNA]</scope>
    <source>
        <strain evidence="4">cv. HN1</strain>
        <tissue evidence="3">Leaves</tissue>
    </source>
</reference>
<evidence type="ECO:0008006" key="5">
    <source>
        <dbReference type="Google" id="ProtNLM"/>
    </source>
</evidence>